<protein>
    <submittedName>
        <fullName evidence="11">Transmembrane amino acid transporter protein-domain-containing protein</fullName>
    </submittedName>
</protein>
<evidence type="ECO:0000256" key="3">
    <source>
        <dbReference type="ARBA" id="ARBA00022448"/>
    </source>
</evidence>
<keyword evidence="7 9" id="KW-1133">Transmembrane helix</keyword>
<evidence type="ECO:0000313" key="12">
    <source>
        <dbReference type="Proteomes" id="UP000268162"/>
    </source>
</evidence>
<feature type="transmembrane region" description="Helical" evidence="9">
    <location>
        <begin position="272"/>
        <end position="293"/>
    </location>
</feature>
<name>A0A4Q0A1K7_9FUNG</name>
<reference evidence="12" key="1">
    <citation type="journal article" date="2018" name="Nat. Microbiol.">
        <title>Leveraging single-cell genomics to expand the fungal tree of life.</title>
        <authorList>
            <person name="Ahrendt S.R."/>
            <person name="Quandt C.A."/>
            <person name="Ciobanu D."/>
            <person name="Clum A."/>
            <person name="Salamov A."/>
            <person name="Andreopoulos B."/>
            <person name="Cheng J.F."/>
            <person name="Woyke T."/>
            <person name="Pelin A."/>
            <person name="Henrissat B."/>
            <person name="Reynolds N.K."/>
            <person name="Benny G.L."/>
            <person name="Smith M.E."/>
            <person name="James T.Y."/>
            <person name="Grigoriev I.V."/>
        </authorList>
    </citation>
    <scope>NUCLEOTIDE SEQUENCE [LARGE SCALE GENOMIC DNA]</scope>
    <source>
        <strain evidence="12">RSA 468</strain>
    </source>
</reference>
<keyword evidence="8 9" id="KW-0472">Membrane</keyword>
<evidence type="ECO:0000256" key="9">
    <source>
        <dbReference type="SAM" id="Phobius"/>
    </source>
</evidence>
<evidence type="ECO:0000256" key="7">
    <source>
        <dbReference type="ARBA" id="ARBA00022989"/>
    </source>
</evidence>
<dbReference type="PANTHER" id="PTHR22950:SF678">
    <property type="entry name" value="VACUOLAR AMINO ACID TRANSPORTER 5-RELATED"/>
    <property type="match status" value="1"/>
</dbReference>
<evidence type="ECO:0000256" key="2">
    <source>
        <dbReference type="ARBA" id="ARBA00008066"/>
    </source>
</evidence>
<dbReference type="AlphaFoldDB" id="A0A4Q0A1K7"/>
<dbReference type="InterPro" id="IPR013057">
    <property type="entry name" value="AA_transpt_TM"/>
</dbReference>
<keyword evidence="4" id="KW-0926">Vacuole</keyword>
<proteinExistence type="inferred from homology"/>
<feature type="transmembrane region" description="Helical" evidence="9">
    <location>
        <begin position="240"/>
        <end position="260"/>
    </location>
</feature>
<keyword evidence="12" id="KW-1185">Reference proteome</keyword>
<feature type="transmembrane region" description="Helical" evidence="9">
    <location>
        <begin position="36"/>
        <end position="59"/>
    </location>
</feature>
<evidence type="ECO:0000256" key="6">
    <source>
        <dbReference type="ARBA" id="ARBA00022970"/>
    </source>
</evidence>
<feature type="transmembrane region" description="Helical" evidence="9">
    <location>
        <begin position="79"/>
        <end position="99"/>
    </location>
</feature>
<dbReference type="GO" id="GO:0000329">
    <property type="term" value="C:fungal-type vacuole membrane"/>
    <property type="evidence" value="ECO:0007669"/>
    <property type="project" value="TreeGrafter"/>
</dbReference>
<dbReference type="GO" id="GO:0005290">
    <property type="term" value="F:L-histidine transmembrane transporter activity"/>
    <property type="evidence" value="ECO:0007669"/>
    <property type="project" value="TreeGrafter"/>
</dbReference>
<dbReference type="Pfam" id="PF01490">
    <property type="entry name" value="Aa_trans"/>
    <property type="match status" value="1"/>
</dbReference>
<dbReference type="GO" id="GO:0015189">
    <property type="term" value="F:L-lysine transmembrane transporter activity"/>
    <property type="evidence" value="ECO:0007669"/>
    <property type="project" value="TreeGrafter"/>
</dbReference>
<dbReference type="GO" id="GO:0005313">
    <property type="term" value="F:L-glutamate transmembrane transporter activity"/>
    <property type="evidence" value="ECO:0007669"/>
    <property type="project" value="TreeGrafter"/>
</dbReference>
<evidence type="ECO:0000256" key="8">
    <source>
        <dbReference type="ARBA" id="ARBA00023136"/>
    </source>
</evidence>
<evidence type="ECO:0000256" key="5">
    <source>
        <dbReference type="ARBA" id="ARBA00022692"/>
    </source>
</evidence>
<dbReference type="GO" id="GO:0061459">
    <property type="term" value="F:L-arginine transmembrane transporter activity"/>
    <property type="evidence" value="ECO:0007669"/>
    <property type="project" value="TreeGrafter"/>
</dbReference>
<evidence type="ECO:0000256" key="1">
    <source>
        <dbReference type="ARBA" id="ARBA00004128"/>
    </source>
</evidence>
<evidence type="ECO:0000259" key="10">
    <source>
        <dbReference type="Pfam" id="PF01490"/>
    </source>
</evidence>
<feature type="transmembrane region" description="Helical" evidence="9">
    <location>
        <begin position="342"/>
        <end position="361"/>
    </location>
</feature>
<feature type="transmembrane region" description="Helical" evidence="9">
    <location>
        <begin position="367"/>
        <end position="389"/>
    </location>
</feature>
<feature type="domain" description="Amino acid transporter transmembrane" evidence="10">
    <location>
        <begin position="2"/>
        <end position="391"/>
    </location>
</feature>
<feature type="transmembrane region" description="Helical" evidence="9">
    <location>
        <begin position="166"/>
        <end position="184"/>
    </location>
</feature>
<feature type="non-terminal residue" evidence="11">
    <location>
        <position position="1"/>
    </location>
</feature>
<feature type="transmembrane region" description="Helical" evidence="9">
    <location>
        <begin position="204"/>
        <end position="228"/>
    </location>
</feature>
<dbReference type="GO" id="GO:0015194">
    <property type="term" value="F:L-serine transmembrane transporter activity"/>
    <property type="evidence" value="ECO:0007669"/>
    <property type="project" value="TreeGrafter"/>
</dbReference>
<gene>
    <name evidence="11" type="ORF">BJ085DRAFT_8652</name>
</gene>
<comment type="similarity">
    <text evidence="2">Belongs to the amino acid/polyamine transporter 2 family.</text>
</comment>
<dbReference type="STRING" id="215637.A0A4Q0A1K7"/>
<dbReference type="GO" id="GO:0005302">
    <property type="term" value="F:L-tyrosine transmembrane transporter activity"/>
    <property type="evidence" value="ECO:0007669"/>
    <property type="project" value="TreeGrafter"/>
</dbReference>
<feature type="non-terminal residue" evidence="11">
    <location>
        <position position="391"/>
    </location>
</feature>
<organism evidence="11 12">
    <name type="scientific">Dimargaris cristalligena</name>
    <dbReference type="NCBI Taxonomy" id="215637"/>
    <lineage>
        <taxon>Eukaryota</taxon>
        <taxon>Fungi</taxon>
        <taxon>Fungi incertae sedis</taxon>
        <taxon>Zoopagomycota</taxon>
        <taxon>Kickxellomycotina</taxon>
        <taxon>Dimargaritomycetes</taxon>
        <taxon>Dimargaritales</taxon>
        <taxon>Dimargaritaceae</taxon>
        <taxon>Dimargaris</taxon>
    </lineage>
</organism>
<dbReference type="PANTHER" id="PTHR22950">
    <property type="entry name" value="AMINO ACID TRANSPORTER"/>
    <property type="match status" value="1"/>
</dbReference>
<feature type="transmembrane region" description="Helical" evidence="9">
    <location>
        <begin position="137"/>
        <end position="154"/>
    </location>
</feature>
<dbReference type="EMBL" id="ML002233">
    <property type="protein sequence ID" value="RKP39963.1"/>
    <property type="molecule type" value="Genomic_DNA"/>
</dbReference>
<sequence length="391" mass="42790">ATVFSCVVNLCNTILGSGILAMPTAMASVGLLLGSWIILFSAAASALGLFFLGYCARFVEGRHASFFTVSQLTYPGASLFFDLAIAIKCFGVSISYLIIFGEVMPQVMSALFIPEPLNVVTYAKTDPSFLFLLLTDRRFWITLAILLLTPLAFLRRLDSLRYTSMVALVALLYLVVIVLVNFLDPARTPVPAGRVSLIKLSPQFFTNLPIFVFAFTCHQNIFSVYNELRDNSPRNIKGTIHLAISVATVAYLIVAILGYLQFGDDVLPNIILMYHSGPLVTLGQVAIGVLMLLSYPLQCHPCRACLDKIICGYVLPRHSGRSRPLSLASTGNIVPPAMSRRMFIAVTICILFFSYLVAMSVSQLDLVLSFVGSTGSTTISFILPGLFFYKI</sequence>
<evidence type="ECO:0000313" key="11">
    <source>
        <dbReference type="EMBL" id="RKP39963.1"/>
    </source>
</evidence>
<dbReference type="Proteomes" id="UP000268162">
    <property type="component" value="Unassembled WGS sequence"/>
</dbReference>
<comment type="subcellular location">
    <subcellularLocation>
        <location evidence="1">Vacuole membrane</location>
        <topology evidence="1">Multi-pass membrane protein</topology>
    </subcellularLocation>
</comment>
<keyword evidence="3" id="KW-0813">Transport</keyword>
<keyword evidence="5 9" id="KW-0812">Transmembrane</keyword>
<accession>A0A4Q0A1K7</accession>
<evidence type="ECO:0000256" key="4">
    <source>
        <dbReference type="ARBA" id="ARBA00022554"/>
    </source>
</evidence>
<keyword evidence="6" id="KW-0029">Amino-acid transport</keyword>